<protein>
    <recommendedName>
        <fullName evidence="4">Por secretion system C-terminal sorting domain-containing protein</fullName>
    </recommendedName>
</protein>
<evidence type="ECO:0008006" key="4">
    <source>
        <dbReference type="Google" id="ProtNLM"/>
    </source>
</evidence>
<dbReference type="RefSeq" id="WP_089709068.1">
    <property type="nucleotide sequence ID" value="NZ_FMAR01000002.1"/>
</dbReference>
<dbReference type="EMBL" id="FMAR01000002">
    <property type="protein sequence ID" value="SCB92229.1"/>
    <property type="molecule type" value="Genomic_DNA"/>
</dbReference>
<gene>
    <name evidence="2" type="ORF">GA0116948_10268</name>
</gene>
<accession>A0A1C4AC98</accession>
<evidence type="ECO:0000256" key="1">
    <source>
        <dbReference type="SAM" id="SignalP"/>
    </source>
</evidence>
<dbReference type="AlphaFoldDB" id="A0A1C4AC98"/>
<keyword evidence="1" id="KW-0732">Signal</keyword>
<proteinExistence type="predicted"/>
<evidence type="ECO:0000313" key="3">
    <source>
        <dbReference type="Proteomes" id="UP000242818"/>
    </source>
</evidence>
<feature type="signal peptide" evidence="1">
    <location>
        <begin position="1"/>
        <end position="25"/>
    </location>
</feature>
<evidence type="ECO:0000313" key="2">
    <source>
        <dbReference type="EMBL" id="SCB92229.1"/>
    </source>
</evidence>
<sequence>MKHLNHSKTALLLTATLFAATGVFAQQPLLAYNNAPKTAEMAGGAETPSTLQLNVLPSNDKSLTFHINVDNPRLEKVRLLITDVTGYVLHEETLPVKAHFETRYNLEMLEDGAYKIVLSTRQQDIERSINIRTSVNRTVSMR</sequence>
<feature type="chain" id="PRO_5008688622" description="Por secretion system C-terminal sorting domain-containing protein" evidence="1">
    <location>
        <begin position="26"/>
        <end position="142"/>
    </location>
</feature>
<organism evidence="2 3">
    <name type="scientific">Chitinophaga costaii</name>
    <dbReference type="NCBI Taxonomy" id="1335309"/>
    <lineage>
        <taxon>Bacteria</taxon>
        <taxon>Pseudomonadati</taxon>
        <taxon>Bacteroidota</taxon>
        <taxon>Chitinophagia</taxon>
        <taxon>Chitinophagales</taxon>
        <taxon>Chitinophagaceae</taxon>
        <taxon>Chitinophaga</taxon>
    </lineage>
</organism>
<name>A0A1C4AC98_9BACT</name>
<keyword evidence="3" id="KW-1185">Reference proteome</keyword>
<dbReference type="Proteomes" id="UP000242818">
    <property type="component" value="Unassembled WGS sequence"/>
</dbReference>
<dbReference type="OrthoDB" id="955414at2"/>
<reference evidence="2 3" key="1">
    <citation type="submission" date="2016-08" db="EMBL/GenBank/DDBJ databases">
        <authorList>
            <person name="Seilhamer J.J."/>
        </authorList>
    </citation>
    <scope>NUCLEOTIDE SEQUENCE [LARGE SCALE GENOMIC DNA]</scope>
    <source>
        <strain evidence="2 3">A37T2</strain>
    </source>
</reference>